<feature type="compositionally biased region" description="Basic and acidic residues" evidence="1">
    <location>
        <begin position="16"/>
        <end position="30"/>
    </location>
</feature>
<dbReference type="EMBL" id="PSZD01000020">
    <property type="protein sequence ID" value="PPJ24253.1"/>
    <property type="molecule type" value="Genomic_DNA"/>
</dbReference>
<sequence>MTPVALIPPAVAGAEVDNRVGSETSGHEQGHPPLGELSISELRERTGPASSALGRSVRRSGR</sequence>
<reference evidence="2 3" key="1">
    <citation type="submission" date="2018-02" db="EMBL/GenBank/DDBJ databases">
        <title>8 Nocardia nova and 1 Nocardia cyriacigeorgica strain used for evolution to TMP-SMX.</title>
        <authorList>
            <person name="Mehta H."/>
            <person name="Weng J."/>
            <person name="Shamoo Y."/>
        </authorList>
    </citation>
    <scope>NUCLEOTIDE SEQUENCE [LARGE SCALE GENOMIC DNA]</scope>
    <source>
        <strain evidence="2 3">BAA2227</strain>
    </source>
</reference>
<dbReference type="Proteomes" id="UP000238356">
    <property type="component" value="Unassembled WGS sequence"/>
</dbReference>
<protein>
    <submittedName>
        <fullName evidence="2">Uncharacterized protein</fullName>
    </submittedName>
</protein>
<accession>A0A2S5ZZZ4</accession>
<comment type="caution">
    <text evidence="2">The sequence shown here is derived from an EMBL/GenBank/DDBJ whole genome shotgun (WGS) entry which is preliminary data.</text>
</comment>
<organism evidence="2 3">
    <name type="scientific">Nocardia nova</name>
    <dbReference type="NCBI Taxonomy" id="37330"/>
    <lineage>
        <taxon>Bacteria</taxon>
        <taxon>Bacillati</taxon>
        <taxon>Actinomycetota</taxon>
        <taxon>Actinomycetes</taxon>
        <taxon>Mycobacteriales</taxon>
        <taxon>Nocardiaceae</taxon>
        <taxon>Nocardia</taxon>
    </lineage>
</organism>
<dbReference type="RefSeq" id="WP_063019290.1">
    <property type="nucleotide sequence ID" value="NZ_JAHUVX010000009.1"/>
</dbReference>
<feature type="region of interest" description="Disordered" evidence="1">
    <location>
        <begin position="15"/>
        <end position="62"/>
    </location>
</feature>
<keyword evidence="3" id="KW-1185">Reference proteome</keyword>
<evidence type="ECO:0000313" key="2">
    <source>
        <dbReference type="EMBL" id="PPJ24253.1"/>
    </source>
</evidence>
<gene>
    <name evidence="2" type="ORF">C5F51_26060</name>
</gene>
<dbReference type="GeneID" id="66724049"/>
<name>A0A2S5ZZZ4_9NOCA</name>
<evidence type="ECO:0000313" key="3">
    <source>
        <dbReference type="Proteomes" id="UP000238356"/>
    </source>
</evidence>
<evidence type="ECO:0000256" key="1">
    <source>
        <dbReference type="SAM" id="MobiDB-lite"/>
    </source>
</evidence>
<proteinExistence type="predicted"/>
<dbReference type="AlphaFoldDB" id="A0A2S5ZZZ4"/>